<dbReference type="EMBL" id="JACIEV010000002">
    <property type="protein sequence ID" value="MBB4152907.1"/>
    <property type="molecule type" value="Genomic_DNA"/>
</dbReference>
<dbReference type="Proteomes" id="UP000529795">
    <property type="component" value="Unassembled WGS sequence"/>
</dbReference>
<keyword evidence="2" id="KW-1185">Reference proteome</keyword>
<protein>
    <submittedName>
        <fullName evidence="1">Putative phiE125 gp8 family phage protein</fullName>
    </submittedName>
</protein>
<gene>
    <name evidence="1" type="ORF">GGQ80_000795</name>
</gene>
<evidence type="ECO:0000313" key="2">
    <source>
        <dbReference type="Proteomes" id="UP000529795"/>
    </source>
</evidence>
<dbReference type="NCBIfam" id="TIGR02215">
    <property type="entry name" value="phage_chp_gp8"/>
    <property type="match status" value="1"/>
</dbReference>
<organism evidence="1 2">
    <name type="scientific">Sphingomonas jinjuensis</name>
    <dbReference type="NCBI Taxonomy" id="535907"/>
    <lineage>
        <taxon>Bacteria</taxon>
        <taxon>Pseudomonadati</taxon>
        <taxon>Pseudomonadota</taxon>
        <taxon>Alphaproteobacteria</taxon>
        <taxon>Sphingomonadales</taxon>
        <taxon>Sphingomonadaceae</taxon>
        <taxon>Sphingomonas</taxon>
    </lineage>
</organism>
<dbReference type="Gene3D" id="1.10.3230.30">
    <property type="entry name" value="Phage gp6-like head-tail connector protein"/>
    <property type="match status" value="1"/>
</dbReference>
<accession>A0A840FBI8</accession>
<dbReference type="AlphaFoldDB" id="A0A840FBI8"/>
<evidence type="ECO:0000313" key="1">
    <source>
        <dbReference type="EMBL" id="MBB4152907.1"/>
    </source>
</evidence>
<dbReference type="RefSeq" id="WP_183982600.1">
    <property type="nucleotide sequence ID" value="NZ_JACIEV010000002.1"/>
</dbReference>
<sequence>MLTAATTIVPPAAEPITAERLRNFLRLDTNALDYELELIAAASREDVEATTGLRLITQTVRIQADDFTDLERLDVAPVQSIAALTFRNASGVDQDIASLVELTGAGLSRGIATRSAGWPPSASRIAVNLVVGFGASAADVPANLRHAIFAIARGRFENKPADIEPLVVNYRLVA</sequence>
<name>A0A840FBI8_9SPHN</name>
<reference evidence="1 2" key="1">
    <citation type="submission" date="2020-08" db="EMBL/GenBank/DDBJ databases">
        <title>Genomic Encyclopedia of Type Strains, Phase IV (KMG-IV): sequencing the most valuable type-strain genomes for metagenomic binning, comparative biology and taxonomic classification.</title>
        <authorList>
            <person name="Goeker M."/>
        </authorList>
    </citation>
    <scope>NUCLEOTIDE SEQUENCE [LARGE SCALE GENOMIC DNA]</scope>
    <source>
        <strain evidence="1 2">YC6723</strain>
    </source>
</reference>
<proteinExistence type="predicted"/>
<comment type="caution">
    <text evidence="1">The sequence shown here is derived from an EMBL/GenBank/DDBJ whole genome shotgun (WGS) entry which is preliminary data.</text>
</comment>
<dbReference type="InterPro" id="IPR011738">
    <property type="entry name" value="Phage_CHP"/>
</dbReference>